<feature type="transmembrane region" description="Helical" evidence="1">
    <location>
        <begin position="6"/>
        <end position="28"/>
    </location>
</feature>
<keyword evidence="1" id="KW-0812">Transmembrane</keyword>
<accession>A0A7C3KIC1</accession>
<comment type="caution">
    <text evidence="2">The sequence shown here is derived from an EMBL/GenBank/DDBJ whole genome shotgun (WGS) entry which is preliminary data.</text>
</comment>
<organism evidence="2">
    <name type="scientific">Oscillatoriales cyanobacterium SpSt-418</name>
    <dbReference type="NCBI Taxonomy" id="2282169"/>
    <lineage>
        <taxon>Bacteria</taxon>
        <taxon>Bacillati</taxon>
        <taxon>Cyanobacteriota</taxon>
        <taxon>Cyanophyceae</taxon>
        <taxon>Oscillatoriophycideae</taxon>
        <taxon>Oscillatoriales</taxon>
    </lineage>
</organism>
<protein>
    <submittedName>
        <fullName evidence="2">Uncharacterized protein</fullName>
    </submittedName>
</protein>
<dbReference type="EMBL" id="DSRU01000336">
    <property type="protein sequence ID" value="HFN00668.1"/>
    <property type="molecule type" value="Genomic_DNA"/>
</dbReference>
<keyword evidence="1" id="KW-0472">Membrane</keyword>
<feature type="transmembrane region" description="Helical" evidence="1">
    <location>
        <begin position="65"/>
        <end position="87"/>
    </location>
</feature>
<gene>
    <name evidence="2" type="ORF">ENR64_23535</name>
</gene>
<sequence length="106" mass="12134">MKWQEIAPHVSWVFAFAIAWIALYLAMFIKFGGIVGLHTYSFKATAYLQGACMMGLLWFGFWGWLYYLAIGWGILACLEEIVIVLLLPEAKTDVKGLWWVLRGANR</sequence>
<evidence type="ECO:0000313" key="2">
    <source>
        <dbReference type="EMBL" id="HFN00668.1"/>
    </source>
</evidence>
<evidence type="ECO:0000256" key="1">
    <source>
        <dbReference type="SAM" id="Phobius"/>
    </source>
</evidence>
<reference evidence="2" key="1">
    <citation type="journal article" date="2020" name="mSystems">
        <title>Genome- and Community-Level Interaction Insights into Carbon Utilization and Element Cycling Functions of Hydrothermarchaeota in Hydrothermal Sediment.</title>
        <authorList>
            <person name="Zhou Z."/>
            <person name="Liu Y."/>
            <person name="Xu W."/>
            <person name="Pan J."/>
            <person name="Luo Z.H."/>
            <person name="Li M."/>
        </authorList>
    </citation>
    <scope>NUCLEOTIDE SEQUENCE [LARGE SCALE GENOMIC DNA]</scope>
    <source>
        <strain evidence="2">SpSt-418</strain>
    </source>
</reference>
<proteinExistence type="predicted"/>
<keyword evidence="1" id="KW-1133">Transmembrane helix</keyword>
<name>A0A7C3KIC1_9CYAN</name>
<dbReference type="AlphaFoldDB" id="A0A7C3KIC1"/>